<dbReference type="AlphaFoldDB" id="A0A0W1AUL4"/>
<name>A0A0W1AUL4_9BACL</name>
<dbReference type="PANTHER" id="PTHR43166:SF30">
    <property type="entry name" value="METHIONINE IMPORT ATP-BINDING PROTEIN METN"/>
    <property type="match status" value="1"/>
</dbReference>
<dbReference type="Pfam" id="PF00005">
    <property type="entry name" value="ABC_tran"/>
    <property type="match status" value="1"/>
</dbReference>
<dbReference type="OrthoDB" id="9802264at2"/>
<feature type="domain" description="ABC transporter" evidence="9">
    <location>
        <begin position="10"/>
        <end position="249"/>
    </location>
</feature>
<dbReference type="PROSITE" id="PS50893">
    <property type="entry name" value="ABC_TRANSPORTER_2"/>
    <property type="match status" value="1"/>
</dbReference>
<keyword evidence="8" id="KW-0472">Membrane</keyword>
<dbReference type="PROSITE" id="PS00211">
    <property type="entry name" value="ABC_TRANSPORTER_1"/>
    <property type="match status" value="1"/>
</dbReference>
<evidence type="ECO:0000256" key="5">
    <source>
        <dbReference type="ARBA" id="ARBA00022840"/>
    </source>
</evidence>
<reference evidence="10 11" key="1">
    <citation type="journal article" date="2015" name="Int. Biodeterior. Biodegradation">
        <title>Physiological and genetic screening methods for the isolation of methyl tert-butyl ether-degrading bacteria for bioremediation purposes.</title>
        <authorList>
            <person name="Guisado I.M."/>
            <person name="Purswani J."/>
            <person name="Gonzalez Lopez J."/>
            <person name="Pozo C."/>
        </authorList>
    </citation>
    <scope>NUCLEOTIDE SEQUENCE [LARGE SCALE GENOMIC DNA]</scope>
    <source>
        <strain evidence="10 11">SH7</strain>
    </source>
</reference>
<evidence type="ECO:0000256" key="4">
    <source>
        <dbReference type="ARBA" id="ARBA00022741"/>
    </source>
</evidence>
<dbReference type="SMART" id="SM00382">
    <property type="entry name" value="AAA"/>
    <property type="match status" value="1"/>
</dbReference>
<dbReference type="GO" id="GO:0005524">
    <property type="term" value="F:ATP binding"/>
    <property type="evidence" value="ECO:0007669"/>
    <property type="project" value="UniProtKB-KW"/>
</dbReference>
<keyword evidence="4" id="KW-0547">Nucleotide-binding</keyword>
<evidence type="ECO:0000256" key="6">
    <source>
        <dbReference type="ARBA" id="ARBA00022967"/>
    </source>
</evidence>
<dbReference type="InterPro" id="IPR050086">
    <property type="entry name" value="MetN_ABC_transporter-like"/>
</dbReference>
<dbReference type="GO" id="GO:0006865">
    <property type="term" value="P:amino acid transport"/>
    <property type="evidence" value="ECO:0007669"/>
    <property type="project" value="UniProtKB-KW"/>
</dbReference>
<dbReference type="EMBL" id="LCZJ02000033">
    <property type="protein sequence ID" value="KTD84965.1"/>
    <property type="molecule type" value="Genomic_DNA"/>
</dbReference>
<dbReference type="InterPro" id="IPR017871">
    <property type="entry name" value="ABC_transporter-like_CS"/>
</dbReference>
<proteinExistence type="inferred from homology"/>
<dbReference type="GO" id="GO:0005886">
    <property type="term" value="C:plasma membrane"/>
    <property type="evidence" value="ECO:0007669"/>
    <property type="project" value="UniProtKB-ARBA"/>
</dbReference>
<keyword evidence="11" id="KW-1185">Reference proteome</keyword>
<keyword evidence="7" id="KW-0029">Amino-acid transport</keyword>
<accession>A0A0W1AUL4</accession>
<keyword evidence="2" id="KW-0813">Transport</keyword>
<evidence type="ECO:0000313" key="11">
    <source>
        <dbReference type="Proteomes" id="UP000054709"/>
    </source>
</evidence>
<keyword evidence="6" id="KW-1278">Translocase</keyword>
<organism evidence="10 11">
    <name type="scientific">Paenibacillus etheri</name>
    <dbReference type="NCBI Taxonomy" id="1306852"/>
    <lineage>
        <taxon>Bacteria</taxon>
        <taxon>Bacillati</taxon>
        <taxon>Bacillota</taxon>
        <taxon>Bacilli</taxon>
        <taxon>Bacillales</taxon>
        <taxon>Paenibacillaceae</taxon>
        <taxon>Paenibacillus</taxon>
    </lineage>
</organism>
<protein>
    <submittedName>
        <fullName evidence="10">ABC transporter ATP-binding protein</fullName>
    </submittedName>
</protein>
<evidence type="ECO:0000256" key="8">
    <source>
        <dbReference type="ARBA" id="ARBA00023136"/>
    </source>
</evidence>
<dbReference type="GO" id="GO:0016887">
    <property type="term" value="F:ATP hydrolysis activity"/>
    <property type="evidence" value="ECO:0007669"/>
    <property type="project" value="InterPro"/>
</dbReference>
<sequence>MERKGEFAILSLSRVSKGFKLKDGMYQAVDDVSLDVKKGSIHGVIGESGAGKSTLLRLINLLEKPDQGTVTVDGHNLTEMPSKQLRKAREKIGMIFQQFNLVNNVTVSRNISIPLELAGVPKRERMKRVKECLDFVGLADKAEQYPAQLSGGQRQRVAIARALSNSPGLLLCDEPTSSLDPGTTADILDVLKDINGGLGVTVVIVTHEMDVVKSLCTHVSVMEKGRIVDSFSRQDGDFRPAAVRTGSYRDQILGKAGETHV</sequence>
<dbReference type="InterPro" id="IPR003593">
    <property type="entry name" value="AAA+_ATPase"/>
</dbReference>
<gene>
    <name evidence="10" type="ORF">UQ64_25400</name>
</gene>
<dbReference type="InterPro" id="IPR003439">
    <property type="entry name" value="ABC_transporter-like_ATP-bd"/>
</dbReference>
<keyword evidence="5 10" id="KW-0067">ATP-binding</keyword>
<evidence type="ECO:0000256" key="7">
    <source>
        <dbReference type="ARBA" id="ARBA00022970"/>
    </source>
</evidence>
<evidence type="ECO:0000256" key="3">
    <source>
        <dbReference type="ARBA" id="ARBA00022475"/>
    </source>
</evidence>
<dbReference type="Proteomes" id="UP000054709">
    <property type="component" value="Unassembled WGS sequence"/>
</dbReference>
<dbReference type="PANTHER" id="PTHR43166">
    <property type="entry name" value="AMINO ACID IMPORT ATP-BINDING PROTEIN"/>
    <property type="match status" value="1"/>
</dbReference>
<dbReference type="Gene3D" id="3.40.50.300">
    <property type="entry name" value="P-loop containing nucleotide triphosphate hydrolases"/>
    <property type="match status" value="1"/>
</dbReference>
<dbReference type="FunFam" id="3.40.50.300:FF:000056">
    <property type="entry name" value="Cell division ATP-binding protein FtsE"/>
    <property type="match status" value="1"/>
</dbReference>
<evidence type="ECO:0000259" key="9">
    <source>
        <dbReference type="PROSITE" id="PS50893"/>
    </source>
</evidence>
<dbReference type="InterPro" id="IPR027417">
    <property type="entry name" value="P-loop_NTPase"/>
</dbReference>
<comment type="similarity">
    <text evidence="1">Belongs to the ABC transporter superfamily.</text>
</comment>
<comment type="caution">
    <text evidence="10">The sequence shown here is derived from an EMBL/GenBank/DDBJ whole genome shotgun (WGS) entry which is preliminary data.</text>
</comment>
<evidence type="ECO:0000313" key="10">
    <source>
        <dbReference type="EMBL" id="KTD84965.1"/>
    </source>
</evidence>
<evidence type="ECO:0000256" key="1">
    <source>
        <dbReference type="ARBA" id="ARBA00005417"/>
    </source>
</evidence>
<evidence type="ECO:0000256" key="2">
    <source>
        <dbReference type="ARBA" id="ARBA00022448"/>
    </source>
</evidence>
<dbReference type="SUPFAM" id="SSF52540">
    <property type="entry name" value="P-loop containing nucleoside triphosphate hydrolases"/>
    <property type="match status" value="1"/>
</dbReference>
<keyword evidence="3" id="KW-1003">Cell membrane</keyword>